<feature type="compositionally biased region" description="Polar residues" evidence="7">
    <location>
        <begin position="354"/>
        <end position="363"/>
    </location>
</feature>
<dbReference type="GO" id="GO:0003700">
    <property type="term" value="F:DNA-binding transcription factor activity"/>
    <property type="evidence" value="ECO:0007669"/>
    <property type="project" value="InterPro"/>
</dbReference>
<evidence type="ECO:0000256" key="3">
    <source>
        <dbReference type="ARBA" id="ARBA00023015"/>
    </source>
</evidence>
<dbReference type="Gene3D" id="2.20.25.80">
    <property type="entry name" value="WRKY domain"/>
    <property type="match status" value="2"/>
</dbReference>
<keyword evidence="2" id="KW-0677">Repeat</keyword>
<accession>A0A843WSJ7</accession>
<sequence length="639" mass="67975">MAGQPRSDAPEQLGKAAGEGKKRHTKTSKMPSLPARRSKSKRSTSAPDAAAAASSPDPSACSSSDTAKAGVAKSSPLGTLAIPVPVVQNSGLVPDGGRGGGDSRSFSQLLAGAMASPVANSPATPIVAVPVDAVRLPVVAVPCFIAPAALLESPGFTGQFAMTHQAVLATVTAQAHMQLQSGYTPPAMISSPVPIQQRLPSASEEKTVSSVIEQSPSPEQKLQTAHVVSKSSSGDGFNWRKYGQKQVKSGENSRSYYKCTQASCFAKKKVERCPDGRVVEVIYRGGHNHDPPQKTKLSKARGPQSIVQSGDNETLTRASCDTIGSEPSPSKISYGCVHNKDPPQITKHAKERGPQSSVPSGDNETLPLASVDTNESERSSKMEQNSGSDISEHQFQQVDGGGVAIGTKNEEGCGEGPDPKRRHVFYIYWCHDQFTCLLQWVIESPLPSPSSLSRIVKEPKVVVQTASDAGFVSDGYRWRKYGQKIVKGNPNPRSYYRCTQIGCPVRKHVERDSADAKAIIITYEGKHNHHQPPSKNDGDSPSLLIAATAAAANADKQAHSSRPAKDKRAKEEAQPDTDSKKASELGGDKTLESAQTLLSMGLKSTPPKEEDGERKNSDAVQRPLFDENRAAAAVPVQNS</sequence>
<dbReference type="OrthoDB" id="764896at2759"/>
<dbReference type="GO" id="GO:0043565">
    <property type="term" value="F:sequence-specific DNA binding"/>
    <property type="evidence" value="ECO:0007669"/>
    <property type="project" value="InterPro"/>
</dbReference>
<dbReference type="PANTHER" id="PTHR31221:SF309">
    <property type="entry name" value="WRKY TRANSCRIPTION FACTOR 32-RELATED"/>
    <property type="match status" value="1"/>
</dbReference>
<evidence type="ECO:0000256" key="4">
    <source>
        <dbReference type="ARBA" id="ARBA00023125"/>
    </source>
</evidence>
<feature type="region of interest" description="Disordered" evidence="7">
    <location>
        <begin position="550"/>
        <end position="639"/>
    </location>
</feature>
<reference evidence="9" key="1">
    <citation type="submission" date="2017-07" db="EMBL/GenBank/DDBJ databases">
        <title>Taro Niue Genome Assembly and Annotation.</title>
        <authorList>
            <person name="Atibalentja N."/>
            <person name="Keating K."/>
            <person name="Fields C.J."/>
        </authorList>
    </citation>
    <scope>NUCLEOTIDE SEQUENCE</scope>
    <source>
        <strain evidence="9">Niue_2</strain>
        <tissue evidence="9">Leaf</tissue>
    </source>
</reference>
<dbReference type="InterPro" id="IPR036576">
    <property type="entry name" value="WRKY_dom_sf"/>
</dbReference>
<dbReference type="InterPro" id="IPR044810">
    <property type="entry name" value="WRKY_plant"/>
</dbReference>
<dbReference type="Pfam" id="PF03106">
    <property type="entry name" value="WRKY"/>
    <property type="match status" value="2"/>
</dbReference>
<feature type="region of interest" description="Disordered" evidence="7">
    <location>
        <begin position="1"/>
        <end position="69"/>
    </location>
</feature>
<keyword evidence="3" id="KW-0805">Transcription regulation</keyword>
<gene>
    <name evidence="9" type="ORF">Taro_039798</name>
</gene>
<evidence type="ECO:0000313" key="9">
    <source>
        <dbReference type="EMBL" id="MQM06964.1"/>
    </source>
</evidence>
<evidence type="ECO:0000256" key="6">
    <source>
        <dbReference type="ARBA" id="ARBA00023242"/>
    </source>
</evidence>
<dbReference type="Proteomes" id="UP000652761">
    <property type="component" value="Unassembled WGS sequence"/>
</dbReference>
<dbReference type="PROSITE" id="PS50811">
    <property type="entry name" value="WRKY"/>
    <property type="match status" value="2"/>
</dbReference>
<organism evidence="9 10">
    <name type="scientific">Colocasia esculenta</name>
    <name type="common">Wild taro</name>
    <name type="synonym">Arum esculentum</name>
    <dbReference type="NCBI Taxonomy" id="4460"/>
    <lineage>
        <taxon>Eukaryota</taxon>
        <taxon>Viridiplantae</taxon>
        <taxon>Streptophyta</taxon>
        <taxon>Embryophyta</taxon>
        <taxon>Tracheophyta</taxon>
        <taxon>Spermatophyta</taxon>
        <taxon>Magnoliopsida</taxon>
        <taxon>Liliopsida</taxon>
        <taxon>Araceae</taxon>
        <taxon>Aroideae</taxon>
        <taxon>Colocasieae</taxon>
        <taxon>Colocasia</taxon>
    </lineage>
</organism>
<evidence type="ECO:0000313" key="10">
    <source>
        <dbReference type="Proteomes" id="UP000652761"/>
    </source>
</evidence>
<evidence type="ECO:0000256" key="7">
    <source>
        <dbReference type="SAM" id="MobiDB-lite"/>
    </source>
</evidence>
<dbReference type="PANTHER" id="PTHR31221">
    <property type="entry name" value="WRKY TRANSCRIPTION FACTOR PROTEIN 1-RELATED"/>
    <property type="match status" value="1"/>
</dbReference>
<feature type="compositionally biased region" description="Basic and acidic residues" evidence="7">
    <location>
        <begin position="563"/>
        <end position="591"/>
    </location>
</feature>
<dbReference type="GO" id="GO:0005634">
    <property type="term" value="C:nucleus"/>
    <property type="evidence" value="ECO:0007669"/>
    <property type="project" value="UniProtKB-SubCell"/>
</dbReference>
<evidence type="ECO:0000259" key="8">
    <source>
        <dbReference type="PROSITE" id="PS50811"/>
    </source>
</evidence>
<feature type="domain" description="WRKY" evidence="8">
    <location>
        <begin position="467"/>
        <end position="532"/>
    </location>
</feature>
<protein>
    <recommendedName>
        <fullName evidence="8">WRKY domain-containing protein</fullName>
    </recommendedName>
</protein>
<keyword evidence="10" id="KW-1185">Reference proteome</keyword>
<feature type="compositionally biased region" description="Polar residues" evidence="7">
    <location>
        <begin position="305"/>
        <end position="319"/>
    </location>
</feature>
<feature type="compositionally biased region" description="Polar residues" evidence="7">
    <location>
        <begin position="382"/>
        <end position="395"/>
    </location>
</feature>
<dbReference type="EMBL" id="NMUH01003752">
    <property type="protein sequence ID" value="MQM06964.1"/>
    <property type="molecule type" value="Genomic_DNA"/>
</dbReference>
<dbReference type="SUPFAM" id="SSF118290">
    <property type="entry name" value="WRKY DNA-binding domain"/>
    <property type="match status" value="2"/>
</dbReference>
<evidence type="ECO:0000256" key="1">
    <source>
        <dbReference type="ARBA" id="ARBA00004123"/>
    </source>
</evidence>
<feature type="compositionally biased region" description="Low complexity" evidence="7">
    <location>
        <begin position="43"/>
        <end position="67"/>
    </location>
</feature>
<evidence type="ECO:0000256" key="5">
    <source>
        <dbReference type="ARBA" id="ARBA00023163"/>
    </source>
</evidence>
<keyword evidence="5" id="KW-0804">Transcription</keyword>
<dbReference type="FunFam" id="2.20.25.80:FF:000006">
    <property type="entry name" value="WRKY transcription factor"/>
    <property type="match status" value="2"/>
</dbReference>
<feature type="region of interest" description="Disordered" evidence="7">
    <location>
        <begin position="284"/>
        <end position="395"/>
    </location>
</feature>
<keyword evidence="4" id="KW-0238">DNA-binding</keyword>
<feature type="domain" description="WRKY" evidence="8">
    <location>
        <begin position="228"/>
        <end position="292"/>
    </location>
</feature>
<evidence type="ECO:0000256" key="2">
    <source>
        <dbReference type="ARBA" id="ARBA00022737"/>
    </source>
</evidence>
<dbReference type="AlphaFoldDB" id="A0A843WSJ7"/>
<comment type="subcellular location">
    <subcellularLocation>
        <location evidence="1">Nucleus</location>
    </subcellularLocation>
</comment>
<name>A0A843WSJ7_COLES</name>
<comment type="caution">
    <text evidence="9">The sequence shown here is derived from an EMBL/GenBank/DDBJ whole genome shotgun (WGS) entry which is preliminary data.</text>
</comment>
<proteinExistence type="predicted"/>
<dbReference type="SMART" id="SM00774">
    <property type="entry name" value="WRKY"/>
    <property type="match status" value="2"/>
</dbReference>
<keyword evidence="6" id="KW-0539">Nucleus</keyword>
<dbReference type="InterPro" id="IPR003657">
    <property type="entry name" value="WRKY_dom"/>
</dbReference>
<feature type="compositionally biased region" description="Basic and acidic residues" evidence="7">
    <location>
        <begin position="606"/>
        <end position="617"/>
    </location>
</feature>